<reference evidence="6 7" key="1">
    <citation type="journal article" date="2018" name="PLoS Genet.">
        <title>Population sequencing reveals clonal diversity and ancestral inbreeding in the grapevine cultivar Chardonnay.</title>
        <authorList>
            <person name="Roach M.J."/>
            <person name="Johnson D.L."/>
            <person name="Bohlmann J."/>
            <person name="van Vuuren H.J."/>
            <person name="Jones S.J."/>
            <person name="Pretorius I.S."/>
            <person name="Schmidt S.A."/>
            <person name="Borneman A.R."/>
        </authorList>
    </citation>
    <scope>NUCLEOTIDE SEQUENCE [LARGE SCALE GENOMIC DNA]</scope>
    <source>
        <strain evidence="7">cv. Chardonnay</strain>
        <tissue evidence="6">Leaf</tissue>
    </source>
</reference>
<dbReference type="PANTHER" id="PTHR31490:SF2">
    <property type="entry name" value="GLYCOSYL HYDROLASE FAMILY 10 PROTEIN"/>
    <property type="match status" value="1"/>
</dbReference>
<evidence type="ECO:0000256" key="2">
    <source>
        <dbReference type="ARBA" id="ARBA00022801"/>
    </source>
</evidence>
<dbReference type="Gene3D" id="3.20.20.80">
    <property type="entry name" value="Glycosidases"/>
    <property type="match status" value="2"/>
</dbReference>
<evidence type="ECO:0000256" key="4">
    <source>
        <dbReference type="ARBA" id="ARBA00023326"/>
    </source>
</evidence>
<dbReference type="InterPro" id="IPR001000">
    <property type="entry name" value="GH10_dom"/>
</dbReference>
<dbReference type="Proteomes" id="UP000288805">
    <property type="component" value="Unassembled WGS sequence"/>
</dbReference>
<accession>A0A438GAE0</accession>
<keyword evidence="4" id="KW-0624">Polysaccharide degradation</keyword>
<dbReference type="GO" id="GO:0000272">
    <property type="term" value="P:polysaccharide catabolic process"/>
    <property type="evidence" value="ECO:0007669"/>
    <property type="project" value="UniProtKB-KW"/>
</dbReference>
<feature type="domain" description="GH10" evidence="5">
    <location>
        <begin position="242"/>
        <end position="358"/>
    </location>
</feature>
<name>A0A438GAE0_VITVI</name>
<comment type="caution">
    <text evidence="6">The sequence shown here is derived from an EMBL/GenBank/DDBJ whole genome shotgun (WGS) entry which is preliminary data.</text>
</comment>
<keyword evidence="3" id="KW-0119">Carbohydrate metabolism</keyword>
<dbReference type="PANTHER" id="PTHR31490">
    <property type="entry name" value="GLYCOSYL HYDROLASE"/>
    <property type="match status" value="1"/>
</dbReference>
<evidence type="ECO:0000256" key="1">
    <source>
        <dbReference type="ARBA" id="ARBA00007495"/>
    </source>
</evidence>
<evidence type="ECO:0000259" key="5">
    <source>
        <dbReference type="Pfam" id="PF00331"/>
    </source>
</evidence>
<dbReference type="InterPro" id="IPR044846">
    <property type="entry name" value="GH10"/>
</dbReference>
<dbReference type="EMBL" id="QGNW01000505">
    <property type="protein sequence ID" value="RVW69185.1"/>
    <property type="molecule type" value="Genomic_DNA"/>
</dbReference>
<proteinExistence type="inferred from homology"/>
<gene>
    <name evidence="6" type="primary">rsgI6_1</name>
    <name evidence="6" type="ORF">CK203_059578</name>
</gene>
<dbReference type="InterPro" id="IPR008979">
    <property type="entry name" value="Galactose-bd-like_sf"/>
</dbReference>
<protein>
    <submittedName>
        <fullName evidence="6">Anti-sigma-I factor RsgI6</fullName>
    </submittedName>
</protein>
<dbReference type="GO" id="GO:0031176">
    <property type="term" value="F:endo-1,4-beta-xylanase activity"/>
    <property type="evidence" value="ECO:0007669"/>
    <property type="project" value="UniProtKB-ARBA"/>
</dbReference>
<dbReference type="Pfam" id="PF00331">
    <property type="entry name" value="Glyco_hydro_10"/>
    <property type="match status" value="1"/>
</dbReference>
<evidence type="ECO:0000256" key="3">
    <source>
        <dbReference type="ARBA" id="ARBA00023277"/>
    </source>
</evidence>
<keyword evidence="2" id="KW-0378">Hydrolase</keyword>
<evidence type="ECO:0000313" key="6">
    <source>
        <dbReference type="EMBL" id="RVW69185.1"/>
    </source>
</evidence>
<dbReference type="AlphaFoldDB" id="A0A438GAE0"/>
<evidence type="ECO:0000313" key="7">
    <source>
        <dbReference type="Proteomes" id="UP000288805"/>
    </source>
</evidence>
<dbReference type="SUPFAM" id="SSF49785">
    <property type="entry name" value="Galactose-binding domain-like"/>
    <property type="match status" value="1"/>
</dbReference>
<comment type="similarity">
    <text evidence="1">Belongs to the glycosyl hydrolase 10 (cellulase F) family.</text>
</comment>
<organism evidence="6 7">
    <name type="scientific">Vitis vinifera</name>
    <name type="common">Grape</name>
    <dbReference type="NCBI Taxonomy" id="29760"/>
    <lineage>
        <taxon>Eukaryota</taxon>
        <taxon>Viridiplantae</taxon>
        <taxon>Streptophyta</taxon>
        <taxon>Embryophyta</taxon>
        <taxon>Tracheophyta</taxon>
        <taxon>Spermatophyta</taxon>
        <taxon>Magnoliopsida</taxon>
        <taxon>eudicotyledons</taxon>
        <taxon>Gunneridae</taxon>
        <taxon>Pentapetalae</taxon>
        <taxon>rosids</taxon>
        <taxon>Vitales</taxon>
        <taxon>Vitaceae</taxon>
        <taxon>Viteae</taxon>
        <taxon>Vitis</taxon>
    </lineage>
</organism>
<dbReference type="InterPro" id="IPR017853">
    <property type="entry name" value="GH"/>
</dbReference>
<dbReference type="Gene3D" id="2.60.120.260">
    <property type="entry name" value="Galactose-binding domain-like"/>
    <property type="match status" value="1"/>
</dbReference>
<dbReference type="SUPFAM" id="SSF51445">
    <property type="entry name" value="(Trans)glycosidases"/>
    <property type="match status" value="1"/>
</dbReference>
<sequence>MENRASGGNTFIVAHSRKQMNDSISQKLHLHKDKLYTFSAETPPVTAVFRTNSGPQYAGAVFAESGCWSMLKGGLTVDSSGPAELYFESEDTSVEIWVDSISLQPFTQEQWTSHQDQSIGRTRKRKVRLQATDAHGNPIAGAKMAIKQNKLNFPFGSAISKYILSNTAYQNWFTSRFTVTVFENELKWYSTEWSRGKEDYSVPDAMLRLPSNTALQSAATIFYGTMEITNPVGLGAKATGGCFQKTRQLDGRTTLFMNEYDTIEKSGKGSASPDKYLQKLREIQSFLRGGGNLGIGLEGHFRTPNIPYMRSAIDKLAAAKFPIWITELDVDPSQPMHLDQVLREAHAHPAIHGIVMWAAWKPEGCFRMCLTDSNFKNTPTGDVVDKLLQQWTHAGLVGTTDADGFFETSFFMETMK</sequence>